<sequence>MDLIVQSSNGKWQASLGDKTWSCAIGKNGTVPAKEKVEGDGKTPIGSWALTKILYRADRISLEQRKMIGKSIEIAPLCQRDGWCDEPEDPYYNKAVIVPYTSSYEVLWKEQENTYDLIGLLSHNSNPVIPGLGSAIFLHVAKPDMTPTEGCVALEINDLLELLSLLDNGSKIKVIG</sequence>
<protein>
    <submittedName>
        <fullName evidence="9">ErfK/YbiS/YcfS/YnhG family protein</fullName>
    </submittedName>
</protein>
<organism evidence="9 10">
    <name type="scientific">Kiloniella litopenaei</name>
    <dbReference type="NCBI Taxonomy" id="1549748"/>
    <lineage>
        <taxon>Bacteria</taxon>
        <taxon>Pseudomonadati</taxon>
        <taxon>Pseudomonadota</taxon>
        <taxon>Alphaproteobacteria</taxon>
        <taxon>Rhodospirillales</taxon>
        <taxon>Kiloniellaceae</taxon>
        <taxon>Kiloniella</taxon>
    </lineage>
</organism>
<dbReference type="GO" id="GO:0009252">
    <property type="term" value="P:peptidoglycan biosynthetic process"/>
    <property type="evidence" value="ECO:0007669"/>
    <property type="project" value="UniProtKB-UniPathway"/>
</dbReference>
<dbReference type="Pfam" id="PF03734">
    <property type="entry name" value="YkuD"/>
    <property type="match status" value="1"/>
</dbReference>
<dbReference type="STRING" id="1549748.WH95_08455"/>
<reference evidence="9 10" key="1">
    <citation type="submission" date="2015-03" db="EMBL/GenBank/DDBJ databases">
        <title>Genome sequence of Kiloniella sp. P1-1, isolated from the gut microflora of Pacific white shrimp, Penaeus vannamei.</title>
        <authorList>
            <person name="Shao Z."/>
            <person name="Wang L."/>
            <person name="Li X."/>
        </authorList>
    </citation>
    <scope>NUCLEOTIDE SEQUENCE [LARGE SCALE GENOMIC DNA]</scope>
    <source>
        <strain evidence="9 10">P1-1</strain>
    </source>
</reference>
<dbReference type="GO" id="GO:0071555">
    <property type="term" value="P:cell wall organization"/>
    <property type="evidence" value="ECO:0007669"/>
    <property type="project" value="UniProtKB-UniRule"/>
</dbReference>
<dbReference type="InterPro" id="IPR005490">
    <property type="entry name" value="LD_TPept_cat_dom"/>
</dbReference>
<dbReference type="InterPro" id="IPR038063">
    <property type="entry name" value="Transpep_catalytic_dom"/>
</dbReference>
<dbReference type="SUPFAM" id="SSF141523">
    <property type="entry name" value="L,D-transpeptidase catalytic domain-like"/>
    <property type="match status" value="1"/>
</dbReference>
<dbReference type="GO" id="GO:0004180">
    <property type="term" value="F:carboxypeptidase activity"/>
    <property type="evidence" value="ECO:0007669"/>
    <property type="project" value="UniProtKB-ARBA"/>
</dbReference>
<comment type="caution">
    <text evidence="9">The sequence shown here is derived from an EMBL/GenBank/DDBJ whole genome shotgun (WGS) entry which is preliminary data.</text>
</comment>
<dbReference type="RefSeq" id="WP_046505620.1">
    <property type="nucleotide sequence ID" value="NZ_LANI01000005.1"/>
</dbReference>
<name>A0A0M2R9H0_9PROT</name>
<evidence type="ECO:0000256" key="1">
    <source>
        <dbReference type="ARBA" id="ARBA00004752"/>
    </source>
</evidence>
<dbReference type="Proteomes" id="UP000034491">
    <property type="component" value="Unassembled WGS sequence"/>
</dbReference>
<feature type="active site" description="Nucleophile" evidence="7">
    <location>
        <position position="151"/>
    </location>
</feature>
<dbReference type="GO" id="GO:0008360">
    <property type="term" value="P:regulation of cell shape"/>
    <property type="evidence" value="ECO:0007669"/>
    <property type="project" value="UniProtKB-UniRule"/>
</dbReference>
<dbReference type="EMBL" id="LANI01000005">
    <property type="protein sequence ID" value="KKJ77099.1"/>
    <property type="molecule type" value="Genomic_DNA"/>
</dbReference>
<feature type="domain" description="L,D-TPase catalytic" evidence="8">
    <location>
        <begin position="1"/>
        <end position="175"/>
    </location>
</feature>
<dbReference type="AlphaFoldDB" id="A0A0M2R9H0"/>
<evidence type="ECO:0000313" key="9">
    <source>
        <dbReference type="EMBL" id="KKJ77099.1"/>
    </source>
</evidence>
<comment type="pathway">
    <text evidence="1 7">Cell wall biogenesis; peptidoglycan biosynthesis.</text>
</comment>
<evidence type="ECO:0000313" key="10">
    <source>
        <dbReference type="Proteomes" id="UP000034491"/>
    </source>
</evidence>
<dbReference type="OrthoDB" id="9804204at2"/>
<comment type="similarity">
    <text evidence="2">Belongs to the YkuD family.</text>
</comment>
<keyword evidence="3" id="KW-0808">Transferase</keyword>
<evidence type="ECO:0000256" key="2">
    <source>
        <dbReference type="ARBA" id="ARBA00005992"/>
    </source>
</evidence>
<keyword evidence="6 7" id="KW-0961">Cell wall biogenesis/degradation</keyword>
<feature type="active site" description="Proton donor/acceptor" evidence="7">
    <location>
        <position position="139"/>
    </location>
</feature>
<evidence type="ECO:0000256" key="7">
    <source>
        <dbReference type="PROSITE-ProRule" id="PRU01373"/>
    </source>
</evidence>
<accession>A0A0M2R9H0</accession>
<dbReference type="PROSITE" id="PS52029">
    <property type="entry name" value="LD_TPASE"/>
    <property type="match status" value="1"/>
</dbReference>
<proteinExistence type="inferred from homology"/>
<keyword evidence="4 7" id="KW-0133">Cell shape</keyword>
<evidence type="ECO:0000256" key="4">
    <source>
        <dbReference type="ARBA" id="ARBA00022960"/>
    </source>
</evidence>
<dbReference type="GO" id="GO:0016740">
    <property type="term" value="F:transferase activity"/>
    <property type="evidence" value="ECO:0007669"/>
    <property type="project" value="UniProtKB-KW"/>
</dbReference>
<evidence type="ECO:0000256" key="3">
    <source>
        <dbReference type="ARBA" id="ARBA00022679"/>
    </source>
</evidence>
<keyword evidence="10" id="KW-1185">Reference proteome</keyword>
<evidence type="ECO:0000256" key="6">
    <source>
        <dbReference type="ARBA" id="ARBA00023316"/>
    </source>
</evidence>
<keyword evidence="5 7" id="KW-0573">Peptidoglycan synthesis</keyword>
<dbReference type="PANTHER" id="PTHR38589:SF1">
    <property type="entry name" value="BLR0621 PROTEIN"/>
    <property type="match status" value="1"/>
</dbReference>
<dbReference type="UniPathway" id="UPA00219"/>
<evidence type="ECO:0000256" key="5">
    <source>
        <dbReference type="ARBA" id="ARBA00022984"/>
    </source>
</evidence>
<evidence type="ECO:0000259" key="8">
    <source>
        <dbReference type="PROSITE" id="PS52029"/>
    </source>
</evidence>
<gene>
    <name evidence="9" type="ORF">WH95_08455</name>
</gene>
<dbReference type="PANTHER" id="PTHR38589">
    <property type="entry name" value="BLR0621 PROTEIN"/>
    <property type="match status" value="1"/>
</dbReference>